<gene>
    <name evidence="2" type="ORF">BDP55DRAFT_434989</name>
</gene>
<keyword evidence="1" id="KW-0472">Membrane</keyword>
<evidence type="ECO:0000313" key="2">
    <source>
        <dbReference type="EMBL" id="KAK1689285.1"/>
    </source>
</evidence>
<evidence type="ECO:0000313" key="3">
    <source>
        <dbReference type="Proteomes" id="UP001224890"/>
    </source>
</evidence>
<proteinExistence type="predicted"/>
<dbReference type="Proteomes" id="UP001224890">
    <property type="component" value="Unassembled WGS sequence"/>
</dbReference>
<evidence type="ECO:0000256" key="1">
    <source>
        <dbReference type="SAM" id="Phobius"/>
    </source>
</evidence>
<organism evidence="2 3">
    <name type="scientific">Colletotrichum godetiae</name>
    <dbReference type="NCBI Taxonomy" id="1209918"/>
    <lineage>
        <taxon>Eukaryota</taxon>
        <taxon>Fungi</taxon>
        <taxon>Dikarya</taxon>
        <taxon>Ascomycota</taxon>
        <taxon>Pezizomycotina</taxon>
        <taxon>Sordariomycetes</taxon>
        <taxon>Hypocreomycetidae</taxon>
        <taxon>Glomerellales</taxon>
        <taxon>Glomerellaceae</taxon>
        <taxon>Colletotrichum</taxon>
        <taxon>Colletotrichum acutatum species complex</taxon>
    </lineage>
</organism>
<keyword evidence="1" id="KW-1133">Transmembrane helix</keyword>
<dbReference type="AlphaFoldDB" id="A0AAJ0AUW4"/>
<name>A0AAJ0AUW4_9PEZI</name>
<dbReference type="GeneID" id="85452079"/>
<keyword evidence="3" id="KW-1185">Reference proteome</keyword>
<dbReference type="RefSeq" id="XP_060432980.1">
    <property type="nucleotide sequence ID" value="XM_060567553.1"/>
</dbReference>
<reference evidence="2" key="1">
    <citation type="submission" date="2021-06" db="EMBL/GenBank/DDBJ databases">
        <title>Comparative genomics, transcriptomics and evolutionary studies reveal genomic signatures of adaptation to plant cell wall in hemibiotrophic fungi.</title>
        <authorList>
            <consortium name="DOE Joint Genome Institute"/>
            <person name="Baroncelli R."/>
            <person name="Diaz J.F."/>
            <person name="Benocci T."/>
            <person name="Peng M."/>
            <person name="Battaglia E."/>
            <person name="Haridas S."/>
            <person name="Andreopoulos W."/>
            <person name="Labutti K."/>
            <person name="Pangilinan J."/>
            <person name="Floch G.L."/>
            <person name="Makela M.R."/>
            <person name="Henrissat B."/>
            <person name="Grigoriev I.V."/>
            <person name="Crouch J.A."/>
            <person name="De Vries R.P."/>
            <person name="Sukno S.A."/>
            <person name="Thon M.R."/>
        </authorList>
    </citation>
    <scope>NUCLEOTIDE SEQUENCE</scope>
    <source>
        <strain evidence="2">CBS 193.32</strain>
    </source>
</reference>
<feature type="transmembrane region" description="Helical" evidence="1">
    <location>
        <begin position="178"/>
        <end position="200"/>
    </location>
</feature>
<sequence length="210" mass="22824">MQLWADAQFIEVESGLGFFGCARRWEWGPGPESGAGLDMSGRRAATGSVDEAAGARDWSCLLGWSSEVSGMREQLTAISGVVLSGKNVWSYDCRQKAMDRWGWRSGVSREAERRDPEGKQARGSKSYDAGLVLRCLIFPLTDATQRIDGTCWGWATAQGQALQVEGGKRRGAGVLSKVVCVCVCVCVSGDSVVCLMFLLMHAHSTCRDYL</sequence>
<keyword evidence="1" id="KW-0812">Transmembrane</keyword>
<protein>
    <submittedName>
        <fullName evidence="2">Uncharacterized protein</fullName>
    </submittedName>
</protein>
<dbReference type="EMBL" id="JAHMHR010000009">
    <property type="protein sequence ID" value="KAK1689285.1"/>
    <property type="molecule type" value="Genomic_DNA"/>
</dbReference>
<accession>A0AAJ0AUW4</accession>
<comment type="caution">
    <text evidence="2">The sequence shown here is derived from an EMBL/GenBank/DDBJ whole genome shotgun (WGS) entry which is preliminary data.</text>
</comment>